<dbReference type="CDD" id="cd02440">
    <property type="entry name" value="AdoMet_MTases"/>
    <property type="match status" value="1"/>
</dbReference>
<dbReference type="GO" id="GO:0008168">
    <property type="term" value="F:methyltransferase activity"/>
    <property type="evidence" value="ECO:0007669"/>
    <property type="project" value="UniProtKB-ARBA"/>
</dbReference>
<reference evidence="4" key="1">
    <citation type="submission" date="2015-11" db="EMBL/GenBank/DDBJ databases">
        <authorList>
            <consortium name="Cross-ministerial Strategic Innovation Promotion Program (SIP) consortium"/>
            <person name="Tomihama T."/>
            <person name="Ikenaga M."/>
            <person name="Sakai M."/>
            <person name="Okubo T."/>
            <person name="Ikeda S."/>
        </authorList>
    </citation>
    <scope>NUCLEOTIDE SEQUENCE [LARGE SCALE GENOMIC DNA]</scope>
    <source>
        <strain evidence="4">S58</strain>
    </source>
</reference>
<dbReference type="Proteomes" id="UP000067448">
    <property type="component" value="Unassembled WGS sequence"/>
</dbReference>
<accession>A0A100JSE4</accession>
<reference evidence="3 4" key="2">
    <citation type="journal article" date="2016" name="Genome Announc.">
        <title>Draft Genome Sequences of Streptomyces scabiei S58, Streptomyces turgidiscabies T45, and Streptomyces acidiscabies a10, the Pathogens of Potato Common Scab, Isolated in Japan.</title>
        <authorList>
            <person name="Tomihama T."/>
            <person name="Nishi Y."/>
            <person name="Sakai M."/>
            <person name="Ikenaga M."/>
            <person name="Okubo T."/>
            <person name="Ikeda S."/>
        </authorList>
    </citation>
    <scope>NUCLEOTIDE SEQUENCE [LARGE SCALE GENOMIC DNA]</scope>
    <source>
        <strain evidence="3 4">S58</strain>
    </source>
</reference>
<dbReference type="InterPro" id="IPR041698">
    <property type="entry name" value="Methyltransf_25"/>
</dbReference>
<keyword evidence="1" id="KW-0808">Transferase</keyword>
<reference evidence="4" key="3">
    <citation type="submission" date="2016-02" db="EMBL/GenBank/DDBJ databases">
        <title>Draft genome of pathogenic Streptomyces sp. in Japan.</title>
        <authorList>
            <person name="Tomihama T."/>
            <person name="Ikenaga M."/>
            <person name="Sakai M."/>
            <person name="Okubo T."/>
            <person name="Ikeda S."/>
        </authorList>
    </citation>
    <scope>NUCLEOTIDE SEQUENCE [LARGE SCALE GENOMIC DNA]</scope>
    <source>
        <strain evidence="4">S58</strain>
    </source>
</reference>
<organism evidence="3 4">
    <name type="scientific">Streptomyces scabiei</name>
    <dbReference type="NCBI Taxonomy" id="1930"/>
    <lineage>
        <taxon>Bacteria</taxon>
        <taxon>Bacillati</taxon>
        <taxon>Actinomycetota</taxon>
        <taxon>Actinomycetes</taxon>
        <taxon>Kitasatosporales</taxon>
        <taxon>Streptomycetaceae</taxon>
        <taxon>Streptomyces</taxon>
    </lineage>
</organism>
<dbReference type="EMBL" id="BCMM01000025">
    <property type="protein sequence ID" value="GAQ64826.1"/>
    <property type="molecule type" value="Genomic_DNA"/>
</dbReference>
<dbReference type="InterPro" id="IPR029063">
    <property type="entry name" value="SAM-dependent_MTases_sf"/>
</dbReference>
<dbReference type="Gene3D" id="3.40.50.150">
    <property type="entry name" value="Vaccinia Virus protein VP39"/>
    <property type="match status" value="1"/>
</dbReference>
<dbReference type="PANTHER" id="PTHR43861">
    <property type="entry name" value="TRANS-ACONITATE 2-METHYLTRANSFERASE-RELATED"/>
    <property type="match status" value="1"/>
</dbReference>
<dbReference type="RefSeq" id="WP_059082280.1">
    <property type="nucleotide sequence ID" value="NZ_BCMM01000025.1"/>
</dbReference>
<dbReference type="AlphaFoldDB" id="A0A100JSE4"/>
<dbReference type="GO" id="GO:0017000">
    <property type="term" value="P:antibiotic biosynthetic process"/>
    <property type="evidence" value="ECO:0007669"/>
    <property type="project" value="UniProtKB-ARBA"/>
</dbReference>
<dbReference type="OrthoDB" id="495703at2"/>
<sequence length="246" mass="26223">MSVTSRYREAWEGFWREAPDGPGEVFWDAGPERTAAVHLALFEPRLTDPGLPLVDLGCGNGTQTRYLADRFARVIGVDLSAAAVDLARRADPDGRAAYRALDAADGTQAEALHADLGDANVYVRGVLHQCEPDDRQRFADTVATLVGERGRVCLVELAEAARPVLMGLAQGPGGPPAKLAPVLRHGIAPGEVGDAAVPEYLRAAGLTLVAQGELPLITTEHTADGTRIELPSRWYVAGRTAQERTA</sequence>
<dbReference type="Pfam" id="PF13649">
    <property type="entry name" value="Methyltransf_25"/>
    <property type="match status" value="1"/>
</dbReference>
<evidence type="ECO:0000313" key="4">
    <source>
        <dbReference type="Proteomes" id="UP000067448"/>
    </source>
</evidence>
<evidence type="ECO:0000259" key="2">
    <source>
        <dbReference type="Pfam" id="PF13649"/>
    </source>
</evidence>
<feature type="domain" description="Methyltransferase" evidence="2">
    <location>
        <begin position="54"/>
        <end position="147"/>
    </location>
</feature>
<evidence type="ECO:0000256" key="1">
    <source>
        <dbReference type="ARBA" id="ARBA00022679"/>
    </source>
</evidence>
<gene>
    <name evidence="3" type="ORF">SsS58_05231</name>
</gene>
<comment type="caution">
    <text evidence="3">The sequence shown here is derived from an EMBL/GenBank/DDBJ whole genome shotgun (WGS) entry which is preliminary data.</text>
</comment>
<protein>
    <recommendedName>
        <fullName evidence="2">Methyltransferase domain-containing protein</fullName>
    </recommendedName>
</protein>
<evidence type="ECO:0000313" key="3">
    <source>
        <dbReference type="EMBL" id="GAQ64826.1"/>
    </source>
</evidence>
<dbReference type="SUPFAM" id="SSF53335">
    <property type="entry name" value="S-adenosyl-L-methionine-dependent methyltransferases"/>
    <property type="match status" value="1"/>
</dbReference>
<name>A0A100JSE4_STRSC</name>
<proteinExistence type="predicted"/>